<dbReference type="Proteomes" id="UP001060085">
    <property type="component" value="Linkage Group LG04"/>
</dbReference>
<evidence type="ECO:0000313" key="2">
    <source>
        <dbReference type="Proteomes" id="UP001060085"/>
    </source>
</evidence>
<sequence length="140" mass="15849">MMILAEPIYSISFQEPSFTKVDKLNGGKTCRNASIMKVIWQQPRYVKFELDMRLTSGKEAAASLRLPVQLTRKTSVDNYRNKVQVYFFTIVSYGGLKHAIDGTSLYIVGPDDELVAIMKVAMEDIRTAAVSKYFHVSCEQ</sequence>
<gene>
    <name evidence="1" type="ORF">M9H77_18274</name>
</gene>
<name>A0ACC0B704_CATRO</name>
<organism evidence="1 2">
    <name type="scientific">Catharanthus roseus</name>
    <name type="common">Madagascar periwinkle</name>
    <name type="synonym">Vinca rosea</name>
    <dbReference type="NCBI Taxonomy" id="4058"/>
    <lineage>
        <taxon>Eukaryota</taxon>
        <taxon>Viridiplantae</taxon>
        <taxon>Streptophyta</taxon>
        <taxon>Embryophyta</taxon>
        <taxon>Tracheophyta</taxon>
        <taxon>Spermatophyta</taxon>
        <taxon>Magnoliopsida</taxon>
        <taxon>eudicotyledons</taxon>
        <taxon>Gunneridae</taxon>
        <taxon>Pentapetalae</taxon>
        <taxon>asterids</taxon>
        <taxon>lamiids</taxon>
        <taxon>Gentianales</taxon>
        <taxon>Apocynaceae</taxon>
        <taxon>Rauvolfioideae</taxon>
        <taxon>Vinceae</taxon>
        <taxon>Catharanthinae</taxon>
        <taxon>Catharanthus</taxon>
    </lineage>
</organism>
<evidence type="ECO:0000313" key="1">
    <source>
        <dbReference type="EMBL" id="KAI5668421.1"/>
    </source>
</evidence>
<accession>A0ACC0B704</accession>
<comment type="caution">
    <text evidence="1">The sequence shown here is derived from an EMBL/GenBank/DDBJ whole genome shotgun (WGS) entry which is preliminary data.</text>
</comment>
<dbReference type="EMBL" id="CM044704">
    <property type="protein sequence ID" value="KAI5668421.1"/>
    <property type="molecule type" value="Genomic_DNA"/>
</dbReference>
<proteinExistence type="predicted"/>
<reference evidence="2" key="1">
    <citation type="journal article" date="2023" name="Nat. Plants">
        <title>Single-cell RNA sequencing provides a high-resolution roadmap for understanding the multicellular compartmentation of specialized metabolism.</title>
        <authorList>
            <person name="Sun S."/>
            <person name="Shen X."/>
            <person name="Li Y."/>
            <person name="Li Y."/>
            <person name="Wang S."/>
            <person name="Li R."/>
            <person name="Zhang H."/>
            <person name="Shen G."/>
            <person name="Guo B."/>
            <person name="Wei J."/>
            <person name="Xu J."/>
            <person name="St-Pierre B."/>
            <person name="Chen S."/>
            <person name="Sun C."/>
        </authorList>
    </citation>
    <scope>NUCLEOTIDE SEQUENCE [LARGE SCALE GENOMIC DNA]</scope>
</reference>
<keyword evidence="2" id="KW-1185">Reference proteome</keyword>
<protein>
    <submittedName>
        <fullName evidence="1">Uncharacterized protein</fullName>
    </submittedName>
</protein>